<dbReference type="Proteomes" id="UP001375228">
    <property type="component" value="Chromosome"/>
</dbReference>
<proteinExistence type="predicted"/>
<keyword evidence="2" id="KW-1185">Reference proteome</keyword>
<protein>
    <submittedName>
        <fullName evidence="1">Uncharacterized protein</fullName>
    </submittedName>
</protein>
<organism evidence="1 2">
    <name type="scientific">Pseudomonas juntendi</name>
    <dbReference type="NCBI Taxonomy" id="2666183"/>
    <lineage>
        <taxon>Bacteria</taxon>
        <taxon>Pseudomonadati</taxon>
        <taxon>Pseudomonadota</taxon>
        <taxon>Gammaproteobacteria</taxon>
        <taxon>Pseudomonadales</taxon>
        <taxon>Pseudomonadaceae</taxon>
        <taxon>Pseudomonas</taxon>
    </lineage>
</organism>
<dbReference type="RefSeq" id="WP_338725034.1">
    <property type="nucleotide sequence ID" value="NZ_CP146690.1"/>
</dbReference>
<dbReference type="EMBL" id="CP146691">
    <property type="protein sequence ID" value="WWY22659.1"/>
    <property type="molecule type" value="Genomic_DNA"/>
</dbReference>
<name>A0ABZ2JHB9_9PSED</name>
<gene>
    <name evidence="1" type="ORF">V9385_08710</name>
</gene>
<evidence type="ECO:0000313" key="2">
    <source>
        <dbReference type="Proteomes" id="UP001375228"/>
    </source>
</evidence>
<sequence>MERLKHILSQIAAGQVQAVDEGSDPSYWEVKELKDAGYVTAIDSSADDGYSLMEIRIALAGRSFIGA</sequence>
<accession>A0ABZ2JHB9</accession>
<reference evidence="1 2" key="1">
    <citation type="submission" date="2024-03" db="EMBL/GenBank/DDBJ databases">
        <title>Pseudomonas juntendi.</title>
        <authorList>
            <person name="Liu Y."/>
        </authorList>
    </citation>
    <scope>NUCLEOTIDE SEQUENCE [LARGE SCALE GENOMIC DNA]</scope>
    <source>
        <strain evidence="1 2">L4046hy</strain>
    </source>
</reference>
<evidence type="ECO:0000313" key="1">
    <source>
        <dbReference type="EMBL" id="WWY22659.1"/>
    </source>
</evidence>